<dbReference type="AlphaFoldDB" id="A0A1X2ANG1"/>
<dbReference type="EMBL" id="LQPN01000009">
    <property type="protein sequence ID" value="ORW52852.1"/>
    <property type="molecule type" value="Genomic_DNA"/>
</dbReference>
<dbReference type="Proteomes" id="UP000193801">
    <property type="component" value="Unassembled WGS sequence"/>
</dbReference>
<keyword evidence="4" id="KW-1185">Reference proteome</keyword>
<accession>A0A1X2ANG1</accession>
<reference evidence="3 4" key="1">
    <citation type="journal article" date="2015" name="Emerg. Microbes Infect.">
        <title>Characterization of 17 strains belonging to the Mycobacterium simiae complex and description of Mycobacterium paraense sp. nov.</title>
        <authorList>
            <person name="Fusco da Costa A.R."/>
            <person name="Fedrizzi T."/>
            <person name="Lopes M.L."/>
            <person name="Pecorari M."/>
            <person name="Oliveira da Costa W.L."/>
            <person name="Giacobazzi E."/>
            <person name="da Costa Bahia J.R."/>
            <person name="De Sanctis V."/>
            <person name="Batista Lima K.V."/>
            <person name="Bertorelli R."/>
            <person name="Grottola A."/>
            <person name="Fabio A."/>
            <person name="Mariottini A."/>
            <person name="Ferretti P."/>
            <person name="Di Leva F."/>
            <person name="Fregni Serpini G."/>
            <person name="Tagliazucchi S."/>
            <person name="Rumpianesi F."/>
            <person name="Jousson O."/>
            <person name="Segata N."/>
            <person name="Tortoli E."/>
        </authorList>
    </citation>
    <scope>NUCLEOTIDE SEQUENCE [LARGE SCALE GENOMIC DNA]</scope>
    <source>
        <strain evidence="1 4">FI-07156</strain>
        <strain evidence="2 3">IEC33</strain>
    </source>
</reference>
<proteinExistence type="predicted"/>
<dbReference type="EMBL" id="LQPK01000008">
    <property type="protein sequence ID" value="ORW32179.1"/>
    <property type="molecule type" value="Genomic_DNA"/>
</dbReference>
<evidence type="ECO:0000313" key="1">
    <source>
        <dbReference type="EMBL" id="ORW32179.1"/>
    </source>
</evidence>
<sequence>MARPPSEVFAAFAHDPANWGEFFPGFDKTGRYDTSAPHGVGARCTKRVIGLTVEETVLGWDEGERFAFRVDRVGAPAFRAWVEEYRFEPDGSSGTLLHFAIGCRPRLAFKLAKPVLPRAMALTLTRAGRNLECGRWFSTRTDNS</sequence>
<organism evidence="2 3">
    <name type="scientific">Mycobacterium paraense</name>
    <dbReference type="NCBI Taxonomy" id="767916"/>
    <lineage>
        <taxon>Bacteria</taxon>
        <taxon>Bacillati</taxon>
        <taxon>Actinomycetota</taxon>
        <taxon>Actinomycetes</taxon>
        <taxon>Mycobacteriales</taxon>
        <taxon>Mycobacteriaceae</taxon>
        <taxon>Mycobacterium</taxon>
        <taxon>Mycobacterium simiae complex</taxon>
    </lineage>
</organism>
<dbReference type="Proteomes" id="UP000193285">
    <property type="component" value="Unassembled WGS sequence"/>
</dbReference>
<evidence type="ECO:0000313" key="2">
    <source>
        <dbReference type="EMBL" id="ORW52852.1"/>
    </source>
</evidence>
<evidence type="ECO:0000313" key="4">
    <source>
        <dbReference type="Proteomes" id="UP000193801"/>
    </source>
</evidence>
<evidence type="ECO:0000313" key="3">
    <source>
        <dbReference type="Proteomes" id="UP000193285"/>
    </source>
</evidence>
<reference evidence="1" key="3">
    <citation type="submission" date="2016-01" db="EMBL/GenBank/DDBJ databases">
        <authorList>
            <person name="Ana R.F.D.C."/>
            <person name="Tarcisio F."/>
            <person name="Maria L.L."/>
            <person name="Monica P."/>
            <person name="Wana L.O.D.C."/>
            <person name="Elisabetta G."/>
            <person name="Jeann R.D.C.B."/>
            <person name="Veronica D.S."/>
            <person name="Karla V.B.L."/>
            <person name="Roberto B."/>
            <person name="Antonella G."/>
            <person name="Anna F."/>
            <person name="Alessandro M."/>
            <person name="Pamela F."/>
            <person name="Francesca D.L."/>
            <person name="Giulia F.S."/>
            <person name="Sara T."/>
            <person name="Fabio R."/>
            <person name="Olivier J."/>
            <person name="Nicola S."/>
            <person name="Enrico T."/>
        </authorList>
    </citation>
    <scope>NUCLEOTIDE SEQUENCE</scope>
    <source>
        <strain evidence="1">FI-07156</strain>
    </source>
</reference>
<protein>
    <recommendedName>
        <fullName evidence="5">Polyketide cyclase</fullName>
    </recommendedName>
</protein>
<gene>
    <name evidence="2" type="ORF">AWB90_02045</name>
    <name evidence="1" type="ORF">AWB91_11980</name>
</gene>
<dbReference type="Gene3D" id="3.30.530.20">
    <property type="match status" value="1"/>
</dbReference>
<reference evidence="2" key="2">
    <citation type="submission" date="2016-01" db="EMBL/GenBank/DDBJ databases">
        <authorList>
            <person name="Oliw E.H."/>
        </authorList>
    </citation>
    <scope>NUCLEOTIDE SEQUENCE</scope>
    <source>
        <strain evidence="2">IEC33</strain>
    </source>
</reference>
<dbReference type="SUPFAM" id="SSF55961">
    <property type="entry name" value="Bet v1-like"/>
    <property type="match status" value="1"/>
</dbReference>
<comment type="caution">
    <text evidence="2">The sequence shown here is derived from an EMBL/GenBank/DDBJ whole genome shotgun (WGS) entry which is preliminary data.</text>
</comment>
<name>A0A1X2ANG1_9MYCO</name>
<dbReference type="InterPro" id="IPR023393">
    <property type="entry name" value="START-like_dom_sf"/>
</dbReference>
<evidence type="ECO:0008006" key="5">
    <source>
        <dbReference type="Google" id="ProtNLM"/>
    </source>
</evidence>